<dbReference type="GO" id="GO:0006302">
    <property type="term" value="P:double-strand break repair"/>
    <property type="evidence" value="ECO:0007669"/>
    <property type="project" value="TreeGrafter"/>
</dbReference>
<comment type="catalytic activity">
    <reaction evidence="10">
        <text>NAD(+) + (ADP-D-ribosyl)n-acceptor = nicotinamide + (ADP-D-ribosyl)n+1-acceptor + H(+).</text>
        <dbReference type="EC" id="2.4.2.30"/>
    </reaction>
</comment>
<keyword evidence="6" id="KW-0863">Zinc-finger</keyword>
<dbReference type="Pfam" id="PF21728">
    <property type="entry name" value="PADR1_N"/>
    <property type="match status" value="1"/>
</dbReference>
<gene>
    <name evidence="12" type="ORF">HCN44_004625</name>
</gene>
<dbReference type="InterPro" id="IPR012982">
    <property type="entry name" value="PARP1-like_PADR1_Zn_ribbon"/>
</dbReference>
<evidence type="ECO:0000256" key="4">
    <source>
        <dbReference type="ARBA" id="ARBA00022679"/>
    </source>
</evidence>
<dbReference type="EMBL" id="JACMRX010000002">
    <property type="protein sequence ID" value="KAF7995153.1"/>
    <property type="molecule type" value="Genomic_DNA"/>
</dbReference>
<dbReference type="SUPFAM" id="SSF57716">
    <property type="entry name" value="Glucocorticoid receptor-like (DNA-binding domain)"/>
    <property type="match status" value="1"/>
</dbReference>
<dbReference type="PANTHER" id="PTHR10459:SF60">
    <property type="entry name" value="POLY [ADP-RIBOSE] POLYMERASE 2"/>
    <property type="match status" value="1"/>
</dbReference>
<dbReference type="Pfam" id="PF00645">
    <property type="entry name" value="zf-PARP"/>
    <property type="match status" value="1"/>
</dbReference>
<comment type="caution">
    <text evidence="12">The sequence shown here is derived from an EMBL/GenBank/DDBJ whole genome shotgun (WGS) entry which is preliminary data.</text>
</comment>
<dbReference type="Gene3D" id="3.30.1740.10">
    <property type="entry name" value="Zinc finger, PARP-type"/>
    <property type="match status" value="1"/>
</dbReference>
<evidence type="ECO:0000256" key="7">
    <source>
        <dbReference type="ARBA" id="ARBA00022833"/>
    </source>
</evidence>
<dbReference type="SMART" id="SM01336">
    <property type="entry name" value="zf-PARP"/>
    <property type="match status" value="1"/>
</dbReference>
<evidence type="ECO:0000256" key="10">
    <source>
        <dbReference type="ARBA" id="ARBA00033987"/>
    </source>
</evidence>
<evidence type="ECO:0000256" key="5">
    <source>
        <dbReference type="ARBA" id="ARBA00022723"/>
    </source>
</evidence>
<dbReference type="Proteomes" id="UP000639338">
    <property type="component" value="Unassembled WGS sequence"/>
</dbReference>
<comment type="subcellular location">
    <subcellularLocation>
        <location evidence="1">Nucleus</location>
    </subcellularLocation>
</comment>
<accession>A0A834XZM4</accession>
<evidence type="ECO:0000259" key="11">
    <source>
        <dbReference type="PROSITE" id="PS50064"/>
    </source>
</evidence>
<dbReference type="InterPro" id="IPR049296">
    <property type="entry name" value="PARP1-like_PADR1_N"/>
</dbReference>
<dbReference type="AlphaFoldDB" id="A0A834XZM4"/>
<dbReference type="InterPro" id="IPR001510">
    <property type="entry name" value="Znf_PARP"/>
</dbReference>
<evidence type="ECO:0000256" key="1">
    <source>
        <dbReference type="ARBA" id="ARBA00004123"/>
    </source>
</evidence>
<keyword evidence="8" id="KW-0520">NAD</keyword>
<dbReference type="InterPro" id="IPR050800">
    <property type="entry name" value="ARTD/PARP"/>
</dbReference>
<evidence type="ECO:0000256" key="6">
    <source>
        <dbReference type="ARBA" id="ARBA00022771"/>
    </source>
</evidence>
<keyword evidence="13" id="KW-1185">Reference proteome</keyword>
<evidence type="ECO:0000256" key="8">
    <source>
        <dbReference type="ARBA" id="ARBA00023027"/>
    </source>
</evidence>
<evidence type="ECO:0000313" key="12">
    <source>
        <dbReference type="EMBL" id="KAF7995153.1"/>
    </source>
</evidence>
<dbReference type="GO" id="GO:1990404">
    <property type="term" value="F:NAD+-protein mono-ADP-ribosyltransferase activity"/>
    <property type="evidence" value="ECO:0007669"/>
    <property type="project" value="TreeGrafter"/>
</dbReference>
<proteinExistence type="predicted"/>
<keyword evidence="9" id="KW-0539">Nucleus</keyword>
<dbReference type="Gene3D" id="3.90.640.80">
    <property type="match status" value="1"/>
</dbReference>
<dbReference type="PROSITE" id="PS50064">
    <property type="entry name" value="ZF_PARP_2"/>
    <property type="match status" value="1"/>
</dbReference>
<dbReference type="GO" id="GO:0008270">
    <property type="term" value="F:zinc ion binding"/>
    <property type="evidence" value="ECO:0007669"/>
    <property type="project" value="UniProtKB-KW"/>
</dbReference>
<keyword evidence="3" id="KW-0328">Glycosyltransferase</keyword>
<keyword evidence="5" id="KW-0479">Metal-binding</keyword>
<dbReference type="GO" id="GO:0003950">
    <property type="term" value="F:NAD+ poly-ADP-ribosyltransferase activity"/>
    <property type="evidence" value="ECO:0007669"/>
    <property type="project" value="UniProtKB-EC"/>
</dbReference>
<dbReference type="OrthoDB" id="429950at2759"/>
<dbReference type="GO" id="GO:0070212">
    <property type="term" value="P:protein poly-ADP-ribosylation"/>
    <property type="evidence" value="ECO:0007669"/>
    <property type="project" value="TreeGrafter"/>
</dbReference>
<dbReference type="PROSITE" id="PS52007">
    <property type="entry name" value="PADR1"/>
    <property type="match status" value="1"/>
</dbReference>
<dbReference type="InterPro" id="IPR036957">
    <property type="entry name" value="Znf_PARP_sf"/>
</dbReference>
<dbReference type="GO" id="GO:0003677">
    <property type="term" value="F:DNA binding"/>
    <property type="evidence" value="ECO:0007669"/>
    <property type="project" value="InterPro"/>
</dbReference>
<evidence type="ECO:0000256" key="3">
    <source>
        <dbReference type="ARBA" id="ARBA00022676"/>
    </source>
</evidence>
<feature type="domain" description="PARP-type" evidence="11">
    <location>
        <begin position="8"/>
        <end position="91"/>
    </location>
</feature>
<protein>
    <recommendedName>
        <fullName evidence="2">NAD(+) ADP-ribosyltransferase</fullName>
        <ecNumber evidence="2">2.4.2.30</ecNumber>
    </recommendedName>
</protein>
<dbReference type="Pfam" id="PF08063">
    <property type="entry name" value="Zn_ribbon_PADR1"/>
    <property type="match status" value="1"/>
</dbReference>
<keyword evidence="4" id="KW-0808">Transferase</keyword>
<evidence type="ECO:0000256" key="9">
    <source>
        <dbReference type="ARBA" id="ARBA00023242"/>
    </source>
</evidence>
<keyword evidence="7" id="KW-0862">Zinc</keyword>
<name>A0A834XZM4_APHGI</name>
<dbReference type="GO" id="GO:0005730">
    <property type="term" value="C:nucleolus"/>
    <property type="evidence" value="ECO:0007669"/>
    <property type="project" value="TreeGrafter"/>
</dbReference>
<dbReference type="EC" id="2.4.2.30" evidence="2"/>
<reference evidence="12 13" key="1">
    <citation type="submission" date="2020-08" db="EMBL/GenBank/DDBJ databases">
        <title>Aphidius gifuensis genome sequencing and assembly.</title>
        <authorList>
            <person name="Du Z."/>
        </authorList>
    </citation>
    <scope>NUCLEOTIDE SEQUENCE [LARGE SCALE GENOMIC DNA]</scope>
    <source>
        <strain evidence="12">YNYX2018</strain>
        <tissue evidence="12">Adults</tissue>
    </source>
</reference>
<dbReference type="PANTHER" id="PTHR10459">
    <property type="entry name" value="DNA LIGASE"/>
    <property type="match status" value="1"/>
</dbReference>
<evidence type="ECO:0000313" key="13">
    <source>
        <dbReference type="Proteomes" id="UP000639338"/>
    </source>
</evidence>
<organism evidence="12 13">
    <name type="scientific">Aphidius gifuensis</name>
    <name type="common">Parasitoid wasp</name>
    <dbReference type="NCBI Taxonomy" id="684658"/>
    <lineage>
        <taxon>Eukaryota</taxon>
        <taxon>Metazoa</taxon>
        <taxon>Ecdysozoa</taxon>
        <taxon>Arthropoda</taxon>
        <taxon>Hexapoda</taxon>
        <taxon>Insecta</taxon>
        <taxon>Pterygota</taxon>
        <taxon>Neoptera</taxon>
        <taxon>Endopterygota</taxon>
        <taxon>Hymenoptera</taxon>
        <taxon>Apocrita</taxon>
        <taxon>Ichneumonoidea</taxon>
        <taxon>Braconidae</taxon>
        <taxon>Aphidiinae</taxon>
        <taxon>Aphidius</taxon>
    </lineage>
</organism>
<evidence type="ECO:0000256" key="2">
    <source>
        <dbReference type="ARBA" id="ARBA00012020"/>
    </source>
</evidence>
<dbReference type="SMART" id="SM01335">
    <property type="entry name" value="PADR1"/>
    <property type="match status" value="1"/>
</dbReference>
<sequence length="330" mass="37791">MSSTCLPFLAEYAKNGRASCTACKQKIAQDLLRIAKVVQSPFHEDFITTNWFHVICFFTRVKPKSIEEIKNFDALRLDDQQKIREQIDNAGELLRDIREFDSAMSSFKIPNKEDKKTIKTKLPKDARPSPKKFKIELNTNEDDKLMKKQDKELFDLKDHLTILSKSQLISLLNANDQTVPEENSRIIENLADLMCFGVPSPCDKCNGNLKYKSGVGYKCTGDLDEWTKCENVNIDPPKKKFKVPSHMKKDNIFLTTYKPKIKKRIFKQTFSTKSLASVQKEEGDVDGPEVKETLALKGMQFVINRKSKTDRNKIMLLGGTVSSRLHKSFL</sequence>